<dbReference type="GO" id="GO:0000166">
    <property type="term" value="F:nucleotide binding"/>
    <property type="evidence" value="ECO:0007669"/>
    <property type="project" value="InterPro"/>
</dbReference>
<dbReference type="InterPro" id="IPR050984">
    <property type="entry name" value="Gfo/Idh/MocA_domain"/>
</dbReference>
<evidence type="ECO:0000256" key="4">
    <source>
        <dbReference type="ARBA" id="ARBA00042988"/>
    </source>
</evidence>
<comment type="similarity">
    <text evidence="1">Belongs to the Gfo/Idh/MocA family.</text>
</comment>
<dbReference type="PANTHER" id="PTHR22604">
    <property type="entry name" value="OXIDOREDUCTASES"/>
    <property type="match status" value="1"/>
</dbReference>
<reference evidence="8" key="2">
    <citation type="submission" date="2023-05" db="EMBL/GenBank/DDBJ databases">
        <authorList>
            <consortium name="Lawrence Berkeley National Laboratory"/>
            <person name="Steindorff A."/>
            <person name="Hensen N."/>
            <person name="Bonometti L."/>
            <person name="Westerberg I."/>
            <person name="Brannstrom I.O."/>
            <person name="Guillou S."/>
            <person name="Cros-Aarteil S."/>
            <person name="Calhoun S."/>
            <person name="Haridas S."/>
            <person name="Kuo A."/>
            <person name="Mondo S."/>
            <person name="Pangilinan J."/>
            <person name="Riley R."/>
            <person name="Labutti K."/>
            <person name="Andreopoulos B."/>
            <person name="Lipzen A."/>
            <person name="Chen C."/>
            <person name="Yanf M."/>
            <person name="Daum C."/>
            <person name="Ng V."/>
            <person name="Clum A."/>
            <person name="Ohm R."/>
            <person name="Martin F."/>
            <person name="Silar P."/>
            <person name="Natvig D."/>
            <person name="Lalanne C."/>
            <person name="Gautier V."/>
            <person name="Ament-Velasquez S.L."/>
            <person name="Kruys A."/>
            <person name="Hutchinson M.I."/>
            <person name="Powell A.J."/>
            <person name="Barry K."/>
            <person name="Miller A.N."/>
            <person name="Grigoriev I.V."/>
            <person name="Debuchy R."/>
            <person name="Gladieux P."/>
            <person name="Thoren M.H."/>
            <person name="Johannesson H."/>
        </authorList>
    </citation>
    <scope>NUCLEOTIDE SEQUENCE</scope>
    <source>
        <strain evidence="8">CBS 532.94</strain>
    </source>
</reference>
<dbReference type="SUPFAM" id="SSF55347">
    <property type="entry name" value="Glyceraldehyde-3-phosphate dehydrogenase-like, C-terminal domain"/>
    <property type="match status" value="1"/>
</dbReference>
<keyword evidence="2" id="KW-0560">Oxidoreductase</keyword>
<dbReference type="GO" id="GO:0047837">
    <property type="term" value="F:D-xylose 1-dehydrogenase (NADP+) activity"/>
    <property type="evidence" value="ECO:0007669"/>
    <property type="project" value="UniProtKB-EC"/>
</dbReference>
<evidence type="ECO:0000313" key="8">
    <source>
        <dbReference type="EMBL" id="KAK4235172.1"/>
    </source>
</evidence>
<organism evidence="8 9">
    <name type="scientific">Achaetomium macrosporum</name>
    <dbReference type="NCBI Taxonomy" id="79813"/>
    <lineage>
        <taxon>Eukaryota</taxon>
        <taxon>Fungi</taxon>
        <taxon>Dikarya</taxon>
        <taxon>Ascomycota</taxon>
        <taxon>Pezizomycotina</taxon>
        <taxon>Sordariomycetes</taxon>
        <taxon>Sordariomycetidae</taxon>
        <taxon>Sordariales</taxon>
        <taxon>Chaetomiaceae</taxon>
        <taxon>Achaetomium</taxon>
    </lineage>
</organism>
<dbReference type="EC" id="1.1.1.179" evidence="3"/>
<dbReference type="InterPro" id="IPR055170">
    <property type="entry name" value="GFO_IDH_MocA-like_dom"/>
</dbReference>
<comment type="caution">
    <text evidence="8">The sequence shown here is derived from an EMBL/GenBank/DDBJ whole genome shotgun (WGS) entry which is preliminary data.</text>
</comment>
<proteinExistence type="inferred from homology"/>
<dbReference type="AlphaFoldDB" id="A0AAN7H8I3"/>
<dbReference type="Pfam" id="PF22725">
    <property type="entry name" value="GFO_IDH_MocA_C3"/>
    <property type="match status" value="1"/>
</dbReference>
<dbReference type="InterPro" id="IPR000683">
    <property type="entry name" value="Gfo/Idh/MocA-like_OxRdtase_N"/>
</dbReference>
<evidence type="ECO:0000256" key="3">
    <source>
        <dbReference type="ARBA" id="ARBA00038984"/>
    </source>
</evidence>
<evidence type="ECO:0000259" key="6">
    <source>
        <dbReference type="Pfam" id="PF01408"/>
    </source>
</evidence>
<feature type="domain" description="GFO/IDH/MocA-like oxidoreductase" evidence="7">
    <location>
        <begin position="144"/>
        <end position="269"/>
    </location>
</feature>
<reference evidence="8" key="1">
    <citation type="journal article" date="2023" name="Mol. Phylogenet. Evol.">
        <title>Genome-scale phylogeny and comparative genomics of the fungal order Sordariales.</title>
        <authorList>
            <person name="Hensen N."/>
            <person name="Bonometti L."/>
            <person name="Westerberg I."/>
            <person name="Brannstrom I.O."/>
            <person name="Guillou S."/>
            <person name="Cros-Aarteil S."/>
            <person name="Calhoun S."/>
            <person name="Haridas S."/>
            <person name="Kuo A."/>
            <person name="Mondo S."/>
            <person name="Pangilinan J."/>
            <person name="Riley R."/>
            <person name="LaButti K."/>
            <person name="Andreopoulos B."/>
            <person name="Lipzen A."/>
            <person name="Chen C."/>
            <person name="Yan M."/>
            <person name="Daum C."/>
            <person name="Ng V."/>
            <person name="Clum A."/>
            <person name="Steindorff A."/>
            <person name="Ohm R.A."/>
            <person name="Martin F."/>
            <person name="Silar P."/>
            <person name="Natvig D.O."/>
            <person name="Lalanne C."/>
            <person name="Gautier V."/>
            <person name="Ament-Velasquez S.L."/>
            <person name="Kruys A."/>
            <person name="Hutchinson M.I."/>
            <person name="Powell A.J."/>
            <person name="Barry K."/>
            <person name="Miller A.N."/>
            <person name="Grigoriev I.V."/>
            <person name="Debuchy R."/>
            <person name="Gladieux P."/>
            <person name="Hiltunen Thoren M."/>
            <person name="Johannesson H."/>
        </authorList>
    </citation>
    <scope>NUCLEOTIDE SEQUENCE</scope>
    <source>
        <strain evidence="8">CBS 532.94</strain>
    </source>
</reference>
<dbReference type="InterPro" id="IPR036291">
    <property type="entry name" value="NAD(P)-bd_dom_sf"/>
</dbReference>
<gene>
    <name evidence="8" type="ORF">C8A03DRAFT_36984</name>
</gene>
<dbReference type="Proteomes" id="UP001303760">
    <property type="component" value="Unassembled WGS sequence"/>
</dbReference>
<dbReference type="Gene3D" id="3.30.360.10">
    <property type="entry name" value="Dihydrodipicolinate Reductase, domain 2"/>
    <property type="match status" value="1"/>
</dbReference>
<evidence type="ECO:0000259" key="7">
    <source>
        <dbReference type="Pfam" id="PF22725"/>
    </source>
</evidence>
<feature type="domain" description="Gfo/Idh/MocA-like oxidoreductase N-terminal" evidence="6">
    <location>
        <begin position="9"/>
        <end position="133"/>
    </location>
</feature>
<evidence type="ECO:0000256" key="5">
    <source>
        <dbReference type="ARBA" id="ARBA00049233"/>
    </source>
</evidence>
<dbReference type="PANTHER" id="PTHR22604:SF105">
    <property type="entry name" value="TRANS-1,2-DIHYDROBENZENE-1,2-DIOL DEHYDROGENASE"/>
    <property type="match status" value="1"/>
</dbReference>
<comment type="catalytic activity">
    <reaction evidence="5">
        <text>D-xylose + NADP(+) = D-xylono-1,5-lactone + NADPH + H(+)</text>
        <dbReference type="Rhea" id="RHEA:22000"/>
        <dbReference type="ChEBI" id="CHEBI:15378"/>
        <dbReference type="ChEBI" id="CHEBI:15867"/>
        <dbReference type="ChEBI" id="CHEBI:53455"/>
        <dbReference type="ChEBI" id="CHEBI:57783"/>
        <dbReference type="ChEBI" id="CHEBI:58349"/>
        <dbReference type="EC" id="1.1.1.179"/>
    </reaction>
</comment>
<accession>A0AAN7H8I3</accession>
<evidence type="ECO:0000256" key="1">
    <source>
        <dbReference type="ARBA" id="ARBA00010928"/>
    </source>
</evidence>
<dbReference type="Pfam" id="PF01408">
    <property type="entry name" value="GFO_IDH_MocA"/>
    <property type="match status" value="1"/>
</dbReference>
<protein>
    <recommendedName>
        <fullName evidence="3">D-xylose 1-dehydrogenase (NADP(+), D-xylono-1,5-lactone-forming)</fullName>
        <ecNumber evidence="3">1.1.1.179</ecNumber>
    </recommendedName>
    <alternativeName>
        <fullName evidence="4">D-xylose-NADP dehydrogenase</fullName>
    </alternativeName>
</protein>
<dbReference type="Gene3D" id="3.40.50.720">
    <property type="entry name" value="NAD(P)-binding Rossmann-like Domain"/>
    <property type="match status" value="1"/>
</dbReference>
<sequence>MSSDLPTLRWGTVATGLISSWFVQDLLLSRPNAEATHVIRAVGASSIDKARAFADKYLTGQSVSAYGSYAHVYQDPAVDIVYIGTPHAFHRQNCLDSIAHGKHVLCEKPFALNAREAREVFDAARAKGVFVMEAMWTRFFPLVRTLQRLVDIEWAIGDVRRVFCDFAMDMKLASLGPDSRLRNRALGAGTLLDVGIYSLTWGLLALEPEVGEQAERPSIVAPQSLSEGIDVATCMILQYADGRQGVLTSAAFTKTPAAFCRIEGTGGVIVVEGFTASVPASSTVRRPKAPGSAEMQHDKYEFERPGKGFYWAADAVAQSIAAGKTESDIMPWAETLRVLEMLDEVRRLGGASFPQDAS</sequence>
<dbReference type="EMBL" id="MU860290">
    <property type="protein sequence ID" value="KAK4235172.1"/>
    <property type="molecule type" value="Genomic_DNA"/>
</dbReference>
<evidence type="ECO:0000256" key="2">
    <source>
        <dbReference type="ARBA" id="ARBA00023002"/>
    </source>
</evidence>
<keyword evidence="9" id="KW-1185">Reference proteome</keyword>
<name>A0AAN7H8I3_9PEZI</name>
<dbReference type="SUPFAM" id="SSF51735">
    <property type="entry name" value="NAD(P)-binding Rossmann-fold domains"/>
    <property type="match status" value="1"/>
</dbReference>
<evidence type="ECO:0000313" key="9">
    <source>
        <dbReference type="Proteomes" id="UP001303760"/>
    </source>
</evidence>